<name>A0A6B8VSM9_9CORY</name>
<dbReference type="RefSeq" id="WP_156229679.1">
    <property type="nucleotide sequence ID" value="NZ_CP046455.1"/>
</dbReference>
<accession>A0A6B8VSM9</accession>
<dbReference type="Proteomes" id="UP000424462">
    <property type="component" value="Chromosome"/>
</dbReference>
<evidence type="ECO:0000313" key="9">
    <source>
        <dbReference type="EMBL" id="QGU06069.1"/>
    </source>
</evidence>
<evidence type="ECO:0000256" key="7">
    <source>
        <dbReference type="ARBA" id="ARBA00093796"/>
    </source>
</evidence>
<keyword evidence="10" id="KW-1185">Reference proteome</keyword>
<evidence type="ECO:0000256" key="5">
    <source>
        <dbReference type="ARBA" id="ARBA00093761"/>
    </source>
</evidence>
<gene>
    <name evidence="9" type="ORF">COCCU_00505</name>
</gene>
<evidence type="ECO:0000313" key="10">
    <source>
        <dbReference type="Proteomes" id="UP000424462"/>
    </source>
</evidence>
<organism evidence="9 10">
    <name type="scientific">Corynebacterium occultum</name>
    <dbReference type="NCBI Taxonomy" id="2675219"/>
    <lineage>
        <taxon>Bacteria</taxon>
        <taxon>Bacillati</taxon>
        <taxon>Actinomycetota</taxon>
        <taxon>Actinomycetes</taxon>
        <taxon>Mycobacteriales</taxon>
        <taxon>Corynebacteriaceae</taxon>
        <taxon>Corynebacterium</taxon>
    </lineage>
</organism>
<comment type="similarity">
    <text evidence="6">Belongs to the BsaP family.</text>
</comment>
<sequence>MAATDSEALLSAVLTGDTALFHPNTGQELAAGAELKLSPSARTGLEAPRYCQLCGRRMVVQVRPDGWRAECSRHGELDSVYLERR</sequence>
<keyword evidence="2" id="KW-0479">Metal-binding</keyword>
<evidence type="ECO:0000256" key="2">
    <source>
        <dbReference type="ARBA" id="ARBA00022723"/>
    </source>
</evidence>
<evidence type="ECO:0000256" key="4">
    <source>
        <dbReference type="ARBA" id="ARBA00023004"/>
    </source>
</evidence>
<reference evidence="9 10" key="1">
    <citation type="submission" date="2019-11" db="EMBL/GenBank/DDBJ databases">
        <title>Complete genome sequence of Corynebacterium kalinowskii 1959, a novel Corynebacterium species isolated from soil of a small paddock in Vilsendorf, Germany.</title>
        <authorList>
            <person name="Schaffert L."/>
            <person name="Ruwe M."/>
            <person name="Milse J."/>
            <person name="Hanuschka K."/>
            <person name="Ortseifen V."/>
            <person name="Droste J."/>
            <person name="Brandt D."/>
            <person name="Schlueter L."/>
            <person name="Kutter Y."/>
            <person name="Vinke S."/>
            <person name="Viehoefer P."/>
            <person name="Jacob L."/>
            <person name="Luebke N.-C."/>
            <person name="Schulte-Berndt E."/>
            <person name="Hain C."/>
            <person name="Linder M."/>
            <person name="Schmidt P."/>
            <person name="Wollenschlaeger L."/>
            <person name="Luttermann T."/>
            <person name="Thieme E."/>
            <person name="Hassa J."/>
            <person name="Haak M."/>
            <person name="Wittchen M."/>
            <person name="Mentz A."/>
            <person name="Persicke M."/>
            <person name="Busche T."/>
            <person name="Ruckert C."/>
        </authorList>
    </citation>
    <scope>NUCLEOTIDE SEQUENCE [LARGE SCALE GENOMIC DNA]</scope>
    <source>
        <strain evidence="9 10">2039</strain>
    </source>
</reference>
<evidence type="ECO:0000256" key="3">
    <source>
        <dbReference type="ARBA" id="ARBA00022756"/>
    </source>
</evidence>
<comment type="function">
    <text evidence="5">Required for the activity of the biotin synthase BioB.</text>
</comment>
<dbReference type="InterPro" id="IPR058605">
    <property type="entry name" value="BsaP_C"/>
</dbReference>
<evidence type="ECO:0000256" key="1">
    <source>
        <dbReference type="ARBA" id="ARBA00001915"/>
    </source>
</evidence>
<comment type="cofactor">
    <cofactor evidence="1">
        <name>iron-sulfur cluster</name>
        <dbReference type="ChEBI" id="CHEBI:30408"/>
    </cofactor>
</comment>
<proteinExistence type="inferred from homology"/>
<dbReference type="KEGG" id="cok:COCCU_00505"/>
<keyword evidence="3" id="KW-0093">Biotin biosynthesis</keyword>
<evidence type="ECO:0000256" key="6">
    <source>
        <dbReference type="ARBA" id="ARBA00093780"/>
    </source>
</evidence>
<keyword evidence="4" id="KW-0408">Iron</keyword>
<dbReference type="Pfam" id="PF26519">
    <property type="entry name" value="BsaP"/>
    <property type="match status" value="1"/>
</dbReference>
<evidence type="ECO:0000259" key="8">
    <source>
        <dbReference type="Pfam" id="PF26519"/>
    </source>
</evidence>
<dbReference type="EMBL" id="CP046455">
    <property type="protein sequence ID" value="QGU06069.1"/>
    <property type="molecule type" value="Genomic_DNA"/>
</dbReference>
<feature type="domain" description="Biotin synthase auxiliary protein C-terminal" evidence="8">
    <location>
        <begin position="58"/>
        <end position="84"/>
    </location>
</feature>
<dbReference type="AlphaFoldDB" id="A0A6B8VSM9"/>
<protein>
    <recommendedName>
        <fullName evidence="7">Biotin synthase auxiliary protein</fullName>
    </recommendedName>
</protein>